<protein>
    <submittedName>
        <fullName evidence="2">CSON012277 protein</fullName>
    </submittedName>
</protein>
<proteinExistence type="predicted"/>
<evidence type="ECO:0000256" key="1">
    <source>
        <dbReference type="SAM" id="Coils"/>
    </source>
</evidence>
<dbReference type="AlphaFoldDB" id="A0A336LQZ8"/>
<accession>A0A336LQZ8</accession>
<organism evidence="2">
    <name type="scientific">Culicoides sonorensis</name>
    <name type="common">Biting midge</name>
    <dbReference type="NCBI Taxonomy" id="179676"/>
    <lineage>
        <taxon>Eukaryota</taxon>
        <taxon>Metazoa</taxon>
        <taxon>Ecdysozoa</taxon>
        <taxon>Arthropoda</taxon>
        <taxon>Hexapoda</taxon>
        <taxon>Insecta</taxon>
        <taxon>Pterygota</taxon>
        <taxon>Neoptera</taxon>
        <taxon>Endopterygota</taxon>
        <taxon>Diptera</taxon>
        <taxon>Nematocera</taxon>
        <taxon>Chironomoidea</taxon>
        <taxon>Ceratopogonidae</taxon>
        <taxon>Ceratopogoninae</taxon>
        <taxon>Culicoides</taxon>
        <taxon>Monoculicoides</taxon>
    </lineage>
</organism>
<sequence length="708" mass="82276">MASEAEYYAWVERMRIPKDVVLDKSNLKLLLSKNLVFKEIMNRVRSKQEVTFIRNQLKVHHHERLKHNNGSIPPQLKLYNEIKSVEAKSAKLKENIERRDIKFQEKYSKVKENGIILIQTQARLDQERARKVLLELKLKDLNEKLKEEEKKREDLLKAFPPGSYKKNERTFDHNSISNILSECFRELNNFYSRPENETVCEGAQNQIWQTMKNLIDPVPRSNLWRALMSSQESIISDIKKMIENLISKQDTLRPQSKSEEIKVSLDYAVTFLNGKTLLCKLNSKAALKPKTDIMMNENNEILVTFAGMIDDHLSADESQIEDRHQLIEQFVLTIARSLILDAEIKFINQTMDELQEEHQKLQQEINYQGTKVMIEATHQLYGELESLVQNLELEVAKIYQIKNKLDVERKFNEDFVRNKFKMNTTVMGNSNNVTATFHSGKTMIKQAPTQYIAELKLFEQLKLDKIKYEGSTLQKMFGNHPVVLAFNLAPSLLSVLPKVSITIEELKDYLKNQMDFKNELETLKKPLDIGFELEKIPETELNTAMVKNQEAITEYFDKISFLLEVTGKNINTCNELFKFMKENPLKKFVPSGSLFNGRPYSDYDKEFSMYNHLRLNGKKGDVMSHRHLQTTPFDSTSHNSHCLISCLSQKAYCETREVHPYLQHPFAWILSSVQLFLQTVVVSLHLSISFVSFGLSEPLIFGFGLEFH</sequence>
<keyword evidence="1" id="KW-0175">Coiled coil</keyword>
<feature type="coiled-coil region" evidence="1">
    <location>
        <begin position="337"/>
        <end position="394"/>
    </location>
</feature>
<evidence type="ECO:0000313" key="2">
    <source>
        <dbReference type="EMBL" id="SSX19113.1"/>
    </source>
</evidence>
<reference evidence="2" key="1">
    <citation type="submission" date="2018-07" db="EMBL/GenBank/DDBJ databases">
        <authorList>
            <person name="Quirk P.G."/>
            <person name="Krulwich T.A."/>
        </authorList>
    </citation>
    <scope>NUCLEOTIDE SEQUENCE</scope>
</reference>
<feature type="coiled-coil region" evidence="1">
    <location>
        <begin position="124"/>
        <end position="158"/>
    </location>
</feature>
<dbReference type="EMBL" id="UFQT01000056">
    <property type="protein sequence ID" value="SSX19113.1"/>
    <property type="molecule type" value="Genomic_DNA"/>
</dbReference>
<name>A0A336LQZ8_CULSO</name>
<gene>
    <name evidence="2" type="primary">CSON012277</name>
</gene>
<dbReference type="VEuPathDB" id="VectorBase:CSON012277"/>